<evidence type="ECO:0000256" key="1">
    <source>
        <dbReference type="SAM" id="Phobius"/>
    </source>
</evidence>
<proteinExistence type="predicted"/>
<keyword evidence="1" id="KW-0812">Transmembrane</keyword>
<dbReference type="NCBIfam" id="NF033218">
    <property type="entry name" value="anchor_AmaP"/>
    <property type="match status" value="1"/>
</dbReference>
<gene>
    <name evidence="2" type="ORF">EFBL_2553</name>
</gene>
<comment type="caution">
    <text evidence="2">The sequence shown here is derived from an EMBL/GenBank/DDBJ whole genome shotgun (WGS) entry which is preliminary data.</text>
</comment>
<feature type="transmembrane region" description="Helical" evidence="1">
    <location>
        <begin position="40"/>
        <end position="60"/>
    </location>
</feature>
<protein>
    <recommendedName>
        <fullName evidence="4">Alkaline shock response membrane anchor protein AmaP</fullName>
    </recommendedName>
</protein>
<keyword evidence="1" id="KW-0472">Membrane</keyword>
<organism evidence="2 3">
    <name type="scientific">Effusibacillus lacus</name>
    <dbReference type="NCBI Taxonomy" id="1348429"/>
    <lineage>
        <taxon>Bacteria</taxon>
        <taxon>Bacillati</taxon>
        <taxon>Bacillota</taxon>
        <taxon>Bacilli</taxon>
        <taxon>Bacillales</taxon>
        <taxon>Alicyclobacillaceae</taxon>
        <taxon>Effusibacillus</taxon>
    </lineage>
</organism>
<dbReference type="Proteomes" id="UP000217785">
    <property type="component" value="Unassembled WGS sequence"/>
</dbReference>
<keyword evidence="1" id="KW-1133">Transmembrane helix</keyword>
<evidence type="ECO:0000313" key="2">
    <source>
        <dbReference type="EMBL" id="GAX90911.1"/>
    </source>
</evidence>
<dbReference type="AlphaFoldDB" id="A0A292YPS3"/>
<evidence type="ECO:0008006" key="4">
    <source>
        <dbReference type="Google" id="ProtNLM"/>
    </source>
</evidence>
<evidence type="ECO:0000313" key="3">
    <source>
        <dbReference type="Proteomes" id="UP000217785"/>
    </source>
</evidence>
<dbReference type="EMBL" id="BDUF01000068">
    <property type="protein sequence ID" value="GAX90911.1"/>
    <property type="molecule type" value="Genomic_DNA"/>
</dbReference>
<sequence>MGALDRILLGLFALAVAFLSVLMGAQVLGQDWLYDMYTHYPLEFLAAAAVLFLVALRFVFIRTGASKEPLAIVHKTEHGDVRISVQTLESLAERAARLVRGVSDLKTKVRPSEVGVRVAIRISVDPDLDIPQITSSVQQKVKDYVESTSGVNVQNIVVYVNDLSKSQAGKISARSRVE</sequence>
<accession>A0A292YPS3</accession>
<keyword evidence="3" id="KW-1185">Reference proteome</keyword>
<dbReference type="RefSeq" id="WP_165912639.1">
    <property type="nucleotide sequence ID" value="NZ_BDUF01000068.1"/>
</dbReference>
<reference evidence="3" key="1">
    <citation type="submission" date="2017-07" db="EMBL/GenBank/DDBJ databases">
        <title>Draft genome sequence of Effusibacillus lacus strain skLN1.</title>
        <authorList>
            <person name="Watanabe M."/>
            <person name="Kojima H."/>
            <person name="Fukui M."/>
        </authorList>
    </citation>
    <scope>NUCLEOTIDE SEQUENCE [LARGE SCALE GENOMIC DNA]</scope>
    <source>
        <strain evidence="3">skLN1</strain>
    </source>
</reference>
<name>A0A292YPS3_9BACL</name>